<reference evidence="1 2" key="1">
    <citation type="journal article" date="2021" name="Sci. Rep.">
        <title>The genome of the diatom Chaetoceros tenuissimus carries an ancient integrated fragment of an extant virus.</title>
        <authorList>
            <person name="Hongo Y."/>
            <person name="Kimura K."/>
            <person name="Takaki Y."/>
            <person name="Yoshida Y."/>
            <person name="Baba S."/>
            <person name="Kobayashi G."/>
            <person name="Nagasaki K."/>
            <person name="Hano T."/>
            <person name="Tomaru Y."/>
        </authorList>
    </citation>
    <scope>NUCLEOTIDE SEQUENCE [LARGE SCALE GENOMIC DNA]</scope>
    <source>
        <strain evidence="1 2">NIES-3715</strain>
    </source>
</reference>
<dbReference type="AlphaFoldDB" id="A0AAD3D1U3"/>
<dbReference type="EMBL" id="BLLK01000047">
    <property type="protein sequence ID" value="GFH54955.1"/>
    <property type="molecule type" value="Genomic_DNA"/>
</dbReference>
<sequence length="84" mass="9672">MSSLAVFKAARGRIVNSLDSIHLSKYPFKSTSSSWYVFYVRNRMKTQTVPYLNAGTDSNFTKNTSEPIQKAKQSQNVNRICWYL</sequence>
<protein>
    <submittedName>
        <fullName evidence="1">Uncharacterized protein</fullName>
    </submittedName>
</protein>
<evidence type="ECO:0000313" key="1">
    <source>
        <dbReference type="EMBL" id="GFH54955.1"/>
    </source>
</evidence>
<keyword evidence="2" id="KW-1185">Reference proteome</keyword>
<dbReference type="Proteomes" id="UP001054902">
    <property type="component" value="Unassembled WGS sequence"/>
</dbReference>
<organism evidence="1 2">
    <name type="scientific">Chaetoceros tenuissimus</name>
    <dbReference type="NCBI Taxonomy" id="426638"/>
    <lineage>
        <taxon>Eukaryota</taxon>
        <taxon>Sar</taxon>
        <taxon>Stramenopiles</taxon>
        <taxon>Ochrophyta</taxon>
        <taxon>Bacillariophyta</taxon>
        <taxon>Coscinodiscophyceae</taxon>
        <taxon>Chaetocerotophycidae</taxon>
        <taxon>Chaetocerotales</taxon>
        <taxon>Chaetocerotaceae</taxon>
        <taxon>Chaetoceros</taxon>
    </lineage>
</organism>
<comment type="caution">
    <text evidence="1">The sequence shown here is derived from an EMBL/GenBank/DDBJ whole genome shotgun (WGS) entry which is preliminary data.</text>
</comment>
<evidence type="ECO:0000313" key="2">
    <source>
        <dbReference type="Proteomes" id="UP001054902"/>
    </source>
</evidence>
<name>A0AAD3D1U3_9STRA</name>
<proteinExistence type="predicted"/>
<gene>
    <name evidence="1" type="ORF">CTEN210_11431</name>
</gene>
<accession>A0AAD3D1U3</accession>